<feature type="domain" description="PX" evidence="2">
    <location>
        <begin position="124"/>
        <end position="272"/>
    </location>
</feature>
<proteinExistence type="predicted"/>
<dbReference type="KEGG" id="gtt:GUITHDRAFT_161536"/>
<dbReference type="EnsemblProtists" id="EKX51490">
    <property type="protein sequence ID" value="EKX51490"/>
    <property type="gene ID" value="GUITHDRAFT_161536"/>
</dbReference>
<dbReference type="PaxDb" id="55529-EKX51490"/>
<organism evidence="3">
    <name type="scientific">Guillardia theta (strain CCMP2712)</name>
    <name type="common">Cryptophyte</name>
    <dbReference type="NCBI Taxonomy" id="905079"/>
    <lineage>
        <taxon>Eukaryota</taxon>
        <taxon>Cryptophyceae</taxon>
        <taxon>Pyrenomonadales</taxon>
        <taxon>Geminigeraceae</taxon>
        <taxon>Guillardia</taxon>
    </lineage>
</organism>
<dbReference type="GO" id="GO:0035091">
    <property type="term" value="F:phosphatidylinositol binding"/>
    <property type="evidence" value="ECO:0007669"/>
    <property type="project" value="InterPro"/>
</dbReference>
<reference evidence="5" key="2">
    <citation type="submission" date="2012-11" db="EMBL/GenBank/DDBJ databases">
        <authorList>
            <person name="Kuo A."/>
            <person name="Curtis B.A."/>
            <person name="Tanifuji G."/>
            <person name="Burki F."/>
            <person name="Gruber A."/>
            <person name="Irimia M."/>
            <person name="Maruyama S."/>
            <person name="Arias M.C."/>
            <person name="Ball S.G."/>
            <person name="Gile G.H."/>
            <person name="Hirakawa Y."/>
            <person name="Hopkins J.F."/>
            <person name="Rensing S.A."/>
            <person name="Schmutz J."/>
            <person name="Symeonidi A."/>
            <person name="Elias M."/>
            <person name="Eveleigh R.J."/>
            <person name="Herman E.K."/>
            <person name="Klute M.J."/>
            <person name="Nakayama T."/>
            <person name="Obornik M."/>
            <person name="Reyes-Prieto A."/>
            <person name="Armbrust E.V."/>
            <person name="Aves S.J."/>
            <person name="Beiko R.G."/>
            <person name="Coutinho P."/>
            <person name="Dacks J.B."/>
            <person name="Durnford D.G."/>
            <person name="Fast N.M."/>
            <person name="Green B.R."/>
            <person name="Grisdale C."/>
            <person name="Hempe F."/>
            <person name="Henrissat B."/>
            <person name="Hoppner M.P."/>
            <person name="Ishida K.-I."/>
            <person name="Kim E."/>
            <person name="Koreny L."/>
            <person name="Kroth P.G."/>
            <person name="Liu Y."/>
            <person name="Malik S.-B."/>
            <person name="Maier U.G."/>
            <person name="McRose D."/>
            <person name="Mock T."/>
            <person name="Neilson J.A."/>
            <person name="Onodera N.T."/>
            <person name="Poole A.M."/>
            <person name="Pritham E.J."/>
            <person name="Richards T.A."/>
            <person name="Rocap G."/>
            <person name="Roy S.W."/>
            <person name="Sarai C."/>
            <person name="Schaack S."/>
            <person name="Shirato S."/>
            <person name="Slamovits C.H."/>
            <person name="Spencer D.F."/>
            <person name="Suzuki S."/>
            <person name="Worden A.Z."/>
            <person name="Zauner S."/>
            <person name="Barry K."/>
            <person name="Bell C."/>
            <person name="Bharti A.K."/>
            <person name="Crow J.A."/>
            <person name="Grimwood J."/>
            <person name="Kramer R."/>
            <person name="Lindquist E."/>
            <person name="Lucas S."/>
            <person name="Salamov A."/>
            <person name="McFadden G.I."/>
            <person name="Lane C.E."/>
            <person name="Keeling P.J."/>
            <person name="Gray M.W."/>
            <person name="Grigoriev I.V."/>
            <person name="Archibald J.M."/>
        </authorList>
    </citation>
    <scope>NUCLEOTIDE SEQUENCE</scope>
    <source>
        <strain evidence="5">CCMP2712</strain>
    </source>
</reference>
<sequence>MARPMGSMTHVDPQRMLSFTRSCRDPCPPSSPSSMHSSSSHSSSSHSSPSFTFFCDPPMSDDAYSSKECAGDASPCDRNSQSLPRIVLPQSVEFASMRVSAMSSERSSDPTSSCPLDRISPDAFIVTADILGWSWQRIGKRPTAIFEVEVVLVTRQLVERWKIRRRFSQFATLNRFLGHLKILLRRKSQPQDDVRTCQFPVKKWFLNNSRRFLDRRMCELQLYLDSCLRLPFSFVQAVFVFLEADIYCRRCRFVDFQGQHLVDVFEAQTRSGKVKVQQRSQQPGQRRGQQRCGVIKACEALRRSITIFQDVGLLNPHLPVHGRVEAKRGEGKKAASRAEGLNGTFLLFVGPVGS</sequence>
<name>L1JTG4_GUITC</name>
<evidence type="ECO:0000313" key="4">
    <source>
        <dbReference type="EnsemblProtists" id="EKX51490"/>
    </source>
</evidence>
<evidence type="ECO:0000313" key="5">
    <source>
        <dbReference type="Proteomes" id="UP000011087"/>
    </source>
</evidence>
<dbReference type="HOGENOM" id="CLU_784000_0_0_1"/>
<accession>L1JTG4</accession>
<evidence type="ECO:0000256" key="1">
    <source>
        <dbReference type="SAM" id="MobiDB-lite"/>
    </source>
</evidence>
<reference evidence="4" key="3">
    <citation type="submission" date="2015-06" db="UniProtKB">
        <authorList>
            <consortium name="EnsemblProtists"/>
        </authorList>
    </citation>
    <scope>IDENTIFICATION</scope>
</reference>
<gene>
    <name evidence="3" type="ORF">GUITHDRAFT_161536</name>
</gene>
<feature type="compositionally biased region" description="Low complexity" evidence="1">
    <location>
        <begin position="32"/>
        <end position="50"/>
    </location>
</feature>
<dbReference type="InterPro" id="IPR001683">
    <property type="entry name" value="PX_dom"/>
</dbReference>
<dbReference type="EMBL" id="JH992975">
    <property type="protein sequence ID" value="EKX51490.1"/>
    <property type="molecule type" value="Genomic_DNA"/>
</dbReference>
<keyword evidence="5" id="KW-1185">Reference proteome</keyword>
<evidence type="ECO:0000259" key="2">
    <source>
        <dbReference type="PROSITE" id="PS50195"/>
    </source>
</evidence>
<dbReference type="PROSITE" id="PS50195">
    <property type="entry name" value="PX"/>
    <property type="match status" value="1"/>
</dbReference>
<dbReference type="Pfam" id="PF00787">
    <property type="entry name" value="PX"/>
    <property type="match status" value="1"/>
</dbReference>
<dbReference type="GeneID" id="17308205"/>
<feature type="region of interest" description="Disordered" evidence="1">
    <location>
        <begin position="1"/>
        <end position="50"/>
    </location>
</feature>
<reference evidence="3 5" key="1">
    <citation type="journal article" date="2012" name="Nature">
        <title>Algal genomes reveal evolutionary mosaicism and the fate of nucleomorphs.</title>
        <authorList>
            <consortium name="DOE Joint Genome Institute"/>
            <person name="Curtis B.A."/>
            <person name="Tanifuji G."/>
            <person name="Burki F."/>
            <person name="Gruber A."/>
            <person name="Irimia M."/>
            <person name="Maruyama S."/>
            <person name="Arias M.C."/>
            <person name="Ball S.G."/>
            <person name="Gile G.H."/>
            <person name="Hirakawa Y."/>
            <person name="Hopkins J.F."/>
            <person name="Kuo A."/>
            <person name="Rensing S.A."/>
            <person name="Schmutz J."/>
            <person name="Symeonidi A."/>
            <person name="Elias M."/>
            <person name="Eveleigh R.J."/>
            <person name="Herman E.K."/>
            <person name="Klute M.J."/>
            <person name="Nakayama T."/>
            <person name="Obornik M."/>
            <person name="Reyes-Prieto A."/>
            <person name="Armbrust E.V."/>
            <person name="Aves S.J."/>
            <person name="Beiko R.G."/>
            <person name="Coutinho P."/>
            <person name="Dacks J.B."/>
            <person name="Durnford D.G."/>
            <person name="Fast N.M."/>
            <person name="Green B.R."/>
            <person name="Grisdale C.J."/>
            <person name="Hempel F."/>
            <person name="Henrissat B."/>
            <person name="Hoppner M.P."/>
            <person name="Ishida K."/>
            <person name="Kim E."/>
            <person name="Koreny L."/>
            <person name="Kroth P.G."/>
            <person name="Liu Y."/>
            <person name="Malik S.B."/>
            <person name="Maier U.G."/>
            <person name="McRose D."/>
            <person name="Mock T."/>
            <person name="Neilson J.A."/>
            <person name="Onodera N.T."/>
            <person name="Poole A.M."/>
            <person name="Pritham E.J."/>
            <person name="Richards T.A."/>
            <person name="Rocap G."/>
            <person name="Roy S.W."/>
            <person name="Sarai C."/>
            <person name="Schaack S."/>
            <person name="Shirato S."/>
            <person name="Slamovits C.H."/>
            <person name="Spencer D.F."/>
            <person name="Suzuki S."/>
            <person name="Worden A.Z."/>
            <person name="Zauner S."/>
            <person name="Barry K."/>
            <person name="Bell C."/>
            <person name="Bharti A.K."/>
            <person name="Crow J.A."/>
            <person name="Grimwood J."/>
            <person name="Kramer R."/>
            <person name="Lindquist E."/>
            <person name="Lucas S."/>
            <person name="Salamov A."/>
            <person name="McFadden G.I."/>
            <person name="Lane C.E."/>
            <person name="Keeling P.J."/>
            <person name="Gray M.W."/>
            <person name="Grigoriev I.V."/>
            <person name="Archibald J.M."/>
        </authorList>
    </citation>
    <scope>NUCLEOTIDE SEQUENCE</scope>
    <source>
        <strain evidence="3 5">CCMP2712</strain>
    </source>
</reference>
<evidence type="ECO:0000313" key="3">
    <source>
        <dbReference type="EMBL" id="EKX51490.1"/>
    </source>
</evidence>
<dbReference type="InterPro" id="IPR036871">
    <property type="entry name" value="PX_dom_sf"/>
</dbReference>
<dbReference type="AlphaFoldDB" id="L1JTG4"/>
<dbReference type="Gene3D" id="3.30.1520.10">
    <property type="entry name" value="Phox-like domain"/>
    <property type="match status" value="1"/>
</dbReference>
<dbReference type="Proteomes" id="UP000011087">
    <property type="component" value="Unassembled WGS sequence"/>
</dbReference>
<protein>
    <recommendedName>
        <fullName evidence="2">PX domain-containing protein</fullName>
    </recommendedName>
</protein>
<dbReference type="CDD" id="cd06093">
    <property type="entry name" value="PX_domain"/>
    <property type="match status" value="1"/>
</dbReference>
<dbReference type="RefSeq" id="XP_005838470.1">
    <property type="nucleotide sequence ID" value="XM_005838413.1"/>
</dbReference>
<dbReference type="SUPFAM" id="SSF64268">
    <property type="entry name" value="PX domain"/>
    <property type="match status" value="1"/>
</dbReference>